<proteinExistence type="predicted"/>
<reference evidence="7 8" key="1">
    <citation type="submission" date="2020-08" db="EMBL/GenBank/DDBJ databases">
        <title>Acidobacteriota in marine sediments use diverse sulfur dissimilation pathways.</title>
        <authorList>
            <person name="Wasmund K."/>
        </authorList>
    </citation>
    <scope>NUCLEOTIDE SEQUENCE [LARGE SCALE GENOMIC DNA]</scope>
    <source>
        <strain evidence="7">MAG AM4</strain>
    </source>
</reference>
<evidence type="ECO:0000256" key="5">
    <source>
        <dbReference type="SAM" id="Phobius"/>
    </source>
</evidence>
<dbReference type="AlphaFoldDB" id="A0A8J6Y5I3"/>
<dbReference type="GO" id="GO:0016020">
    <property type="term" value="C:membrane"/>
    <property type="evidence" value="ECO:0007669"/>
    <property type="project" value="UniProtKB-SubCell"/>
</dbReference>
<organism evidence="7 8">
    <name type="scientific">Candidatus Polarisedimenticola svalbardensis</name>
    <dbReference type="NCBI Taxonomy" id="2886004"/>
    <lineage>
        <taxon>Bacteria</taxon>
        <taxon>Pseudomonadati</taxon>
        <taxon>Acidobacteriota</taxon>
        <taxon>Candidatus Polarisedimenticolia</taxon>
        <taxon>Candidatus Polarisedimenticolales</taxon>
        <taxon>Candidatus Polarisedimenticolaceae</taxon>
        <taxon>Candidatus Polarisedimenticola</taxon>
    </lineage>
</organism>
<feature type="transmembrane region" description="Helical" evidence="5">
    <location>
        <begin position="255"/>
        <end position="288"/>
    </location>
</feature>
<feature type="transmembrane region" description="Helical" evidence="5">
    <location>
        <begin position="214"/>
        <end position="235"/>
    </location>
</feature>
<dbReference type="EMBL" id="JACXWD010000034">
    <property type="protein sequence ID" value="MBD3868544.1"/>
    <property type="molecule type" value="Genomic_DNA"/>
</dbReference>
<feature type="transmembrane region" description="Helical" evidence="5">
    <location>
        <begin position="12"/>
        <end position="32"/>
    </location>
</feature>
<feature type="domain" description="O-antigen ligase-related" evidence="6">
    <location>
        <begin position="260"/>
        <end position="402"/>
    </location>
</feature>
<evidence type="ECO:0000313" key="8">
    <source>
        <dbReference type="Proteomes" id="UP000648239"/>
    </source>
</evidence>
<keyword evidence="4 5" id="KW-0472">Membrane</keyword>
<feature type="transmembrane region" description="Helical" evidence="5">
    <location>
        <begin position="300"/>
        <end position="317"/>
    </location>
</feature>
<protein>
    <submittedName>
        <fullName evidence="7">O-antigen ligase family protein</fullName>
    </submittedName>
</protein>
<evidence type="ECO:0000256" key="1">
    <source>
        <dbReference type="ARBA" id="ARBA00004141"/>
    </source>
</evidence>
<keyword evidence="7" id="KW-0436">Ligase</keyword>
<feature type="transmembrane region" description="Helical" evidence="5">
    <location>
        <begin position="65"/>
        <end position="86"/>
    </location>
</feature>
<comment type="caution">
    <text evidence="7">The sequence shown here is derived from an EMBL/GenBank/DDBJ whole genome shotgun (WGS) entry which is preliminary data.</text>
</comment>
<dbReference type="PANTHER" id="PTHR37422">
    <property type="entry name" value="TEICHURONIC ACID BIOSYNTHESIS PROTEIN TUAE"/>
    <property type="match status" value="1"/>
</dbReference>
<sequence>MDGLSNDRMVRILEAGLCAVILIAPLPFGAVLPLGRTGLELAAAILLVLWLARALLRPEPGPGRGVIVSLVGMLALVLLQAVPLGAPLAGTVSPNVIAARQAGIPTGEALAAESRLLDTPPSSLEPGARLSLAPDSTVSALRTGAALAALLLVACTVGRELGLRRLAWAMALSAGFQGTHGALVLLSGHDQIWHIPKRYFLDCATGTFVNRGHFAIFVVACLAPAAAMALSVSAPAVRGGKRLAYWFGPRGGRNMLLRILVLLGAAGLLLSFSRHGTALGLLVLAWVWFRSENSGGKRRFMIPALLLILVAVPLLRFDPGRLADRYTRTAESLTDEAGRRTAWSDSLGIIRDYPVAGTGLGTFSQVYPSYRSPEIRRFFDHLHNDLLQWIVETGFIGLLLLLPLAWNVARRTAAAVGGRFGATAVGFGAGLAAIVLYSMFDFPFHLPAIAALAAILAGALLGIPCPQTTD</sequence>
<keyword evidence="2 5" id="KW-0812">Transmembrane</keyword>
<evidence type="ECO:0000256" key="2">
    <source>
        <dbReference type="ARBA" id="ARBA00022692"/>
    </source>
</evidence>
<dbReference type="GO" id="GO:0016874">
    <property type="term" value="F:ligase activity"/>
    <property type="evidence" value="ECO:0007669"/>
    <property type="project" value="UniProtKB-KW"/>
</dbReference>
<evidence type="ECO:0000256" key="4">
    <source>
        <dbReference type="ARBA" id="ARBA00023136"/>
    </source>
</evidence>
<dbReference type="InterPro" id="IPR051533">
    <property type="entry name" value="WaaL-like"/>
</dbReference>
<dbReference type="Pfam" id="PF04932">
    <property type="entry name" value="Wzy_C"/>
    <property type="match status" value="1"/>
</dbReference>
<accession>A0A8J6Y5I3</accession>
<feature type="transmembrane region" description="Helical" evidence="5">
    <location>
        <begin position="420"/>
        <end position="440"/>
    </location>
</feature>
<name>A0A8J6Y5I3_9BACT</name>
<evidence type="ECO:0000256" key="3">
    <source>
        <dbReference type="ARBA" id="ARBA00022989"/>
    </source>
</evidence>
<evidence type="ECO:0000259" key="6">
    <source>
        <dbReference type="Pfam" id="PF04932"/>
    </source>
</evidence>
<feature type="transmembrane region" description="Helical" evidence="5">
    <location>
        <begin position="139"/>
        <end position="158"/>
    </location>
</feature>
<gene>
    <name evidence="7" type="ORF">IFK94_10515</name>
</gene>
<dbReference type="Proteomes" id="UP000648239">
    <property type="component" value="Unassembled WGS sequence"/>
</dbReference>
<dbReference type="PANTHER" id="PTHR37422:SF23">
    <property type="entry name" value="TEICHURONIC ACID BIOSYNTHESIS PROTEIN TUAE"/>
    <property type="match status" value="1"/>
</dbReference>
<evidence type="ECO:0000313" key="7">
    <source>
        <dbReference type="EMBL" id="MBD3868544.1"/>
    </source>
</evidence>
<feature type="transmembrane region" description="Helical" evidence="5">
    <location>
        <begin position="446"/>
        <end position="465"/>
    </location>
</feature>
<comment type="subcellular location">
    <subcellularLocation>
        <location evidence="1">Membrane</location>
        <topology evidence="1">Multi-pass membrane protein</topology>
    </subcellularLocation>
</comment>
<dbReference type="InterPro" id="IPR007016">
    <property type="entry name" value="O-antigen_ligase-rel_domated"/>
</dbReference>
<feature type="transmembrane region" description="Helical" evidence="5">
    <location>
        <begin position="386"/>
        <end position="408"/>
    </location>
</feature>
<feature type="transmembrane region" description="Helical" evidence="5">
    <location>
        <begin position="38"/>
        <end position="56"/>
    </location>
</feature>
<keyword evidence="3 5" id="KW-1133">Transmembrane helix</keyword>